<keyword evidence="1" id="KW-0808">Transferase</keyword>
<dbReference type="EMBL" id="DVAB01000033">
    <property type="protein sequence ID" value="HIK00689.1"/>
    <property type="molecule type" value="Genomic_DNA"/>
</dbReference>
<organism evidence="3 4">
    <name type="scientific">Candidatus Naiadarchaeum limnaeum</name>
    <dbReference type="NCBI Taxonomy" id="2756139"/>
    <lineage>
        <taxon>Archaea</taxon>
        <taxon>Candidatus Undinarchaeota</taxon>
        <taxon>Candidatus Undinarchaeia</taxon>
        <taxon>Candidatus Naiadarchaeales</taxon>
        <taxon>Candidatus Naiadarchaeaceae</taxon>
        <taxon>Candidatus Naiadarchaeum</taxon>
    </lineage>
</organism>
<dbReference type="Gene3D" id="2.160.10.10">
    <property type="entry name" value="Hexapeptide repeat proteins"/>
    <property type="match status" value="1"/>
</dbReference>
<dbReference type="InterPro" id="IPR050179">
    <property type="entry name" value="Trans_hexapeptide_repeat"/>
</dbReference>
<dbReference type="PANTHER" id="PTHR43300:SF7">
    <property type="entry name" value="UDP-N-ACETYLBACILLOSAMINE N-ACETYLTRANSFERASE"/>
    <property type="match status" value="1"/>
</dbReference>
<dbReference type="InterPro" id="IPR011004">
    <property type="entry name" value="Trimer_LpxA-like_sf"/>
</dbReference>
<accession>A0A832UNX4</accession>
<dbReference type="SUPFAM" id="SSF51161">
    <property type="entry name" value="Trimeric LpxA-like enzymes"/>
    <property type="match status" value="1"/>
</dbReference>
<feature type="domain" description="PglD N-terminal" evidence="2">
    <location>
        <begin position="6"/>
        <end position="85"/>
    </location>
</feature>
<dbReference type="CDD" id="cd03360">
    <property type="entry name" value="LbH_AT_putative"/>
    <property type="match status" value="1"/>
</dbReference>
<dbReference type="InterPro" id="IPR041561">
    <property type="entry name" value="PglD_N"/>
</dbReference>
<dbReference type="PANTHER" id="PTHR43300">
    <property type="entry name" value="ACETYLTRANSFERASE"/>
    <property type="match status" value="1"/>
</dbReference>
<evidence type="ECO:0000256" key="1">
    <source>
        <dbReference type="ARBA" id="ARBA00022679"/>
    </source>
</evidence>
<dbReference type="GO" id="GO:0016740">
    <property type="term" value="F:transferase activity"/>
    <property type="evidence" value="ECO:0007669"/>
    <property type="project" value="UniProtKB-KW"/>
</dbReference>
<comment type="caution">
    <text evidence="3">The sequence shown here is derived from an EMBL/GenBank/DDBJ whole genome shotgun (WGS) entry which is preliminary data.</text>
</comment>
<dbReference type="AlphaFoldDB" id="A0A832UNX4"/>
<dbReference type="InterPro" id="IPR018357">
    <property type="entry name" value="Hexapep_transf_CS"/>
</dbReference>
<dbReference type="PROSITE" id="PS00101">
    <property type="entry name" value="HEXAPEP_TRANSFERASES"/>
    <property type="match status" value="1"/>
</dbReference>
<dbReference type="Pfam" id="PF17836">
    <property type="entry name" value="PglD_N"/>
    <property type="match status" value="1"/>
</dbReference>
<dbReference type="Gene3D" id="3.40.50.20">
    <property type="match status" value="1"/>
</dbReference>
<dbReference type="Proteomes" id="UP000646946">
    <property type="component" value="Unassembled WGS sequence"/>
</dbReference>
<evidence type="ECO:0000313" key="4">
    <source>
        <dbReference type="Proteomes" id="UP000646946"/>
    </source>
</evidence>
<reference evidence="3 4" key="1">
    <citation type="journal article" name="Nat. Commun.">
        <title>Undinarchaeota illuminate DPANN phylogeny and the impact of gene transfer on archaeal evolution.</title>
        <authorList>
            <person name="Dombrowski N."/>
            <person name="Williams T.A."/>
            <person name="Sun J."/>
            <person name="Woodcroft B.J."/>
            <person name="Lee J.H."/>
            <person name="Minh B.Q."/>
            <person name="Rinke C."/>
            <person name="Spang A."/>
        </authorList>
    </citation>
    <scope>NUCLEOTIDE SEQUENCE [LARGE SCALE GENOMIC DNA]</scope>
    <source>
        <strain evidence="3">MAG_bin1129</strain>
    </source>
</reference>
<evidence type="ECO:0000259" key="2">
    <source>
        <dbReference type="Pfam" id="PF17836"/>
    </source>
</evidence>
<dbReference type="InterPro" id="IPR001451">
    <property type="entry name" value="Hexapep"/>
</dbReference>
<name>A0A832UNX4_9ARCH</name>
<gene>
    <name evidence="3" type="ORF">H1016_04065</name>
</gene>
<dbReference type="InterPro" id="IPR020019">
    <property type="entry name" value="AcTrfase_PglD-like"/>
</dbReference>
<keyword evidence="4" id="KW-1185">Reference proteome</keyword>
<dbReference type="NCBIfam" id="TIGR03570">
    <property type="entry name" value="NeuD_NnaD"/>
    <property type="match status" value="1"/>
</dbReference>
<proteinExistence type="predicted"/>
<dbReference type="Pfam" id="PF00132">
    <property type="entry name" value="Hexapep"/>
    <property type="match status" value="1"/>
</dbReference>
<sequence>MKKIKAIIVGAGGQARVVLDILKHDRNIGVVGIVDNIKHRGENIDGVPIIGPLDKLPELAKKMKIDGAIVAVGDNVIREKYFKTLKKDGFTLINAIHPTASIADSAEIGEGVVICREAIISVEAKVGDDTIINSGSILEHQDMIGNHVHIAPGVNIAGKVKIGNGAFIGIGSTIIQNVKIGGGSIIGAGSVVIKDIPDNVVAVGVPAKIIKKVEKGKEVSALQAIELNEK</sequence>
<evidence type="ECO:0000313" key="3">
    <source>
        <dbReference type="EMBL" id="HIK00689.1"/>
    </source>
</evidence>
<protein>
    <submittedName>
        <fullName evidence="3">Acetyltransferase</fullName>
    </submittedName>
</protein>